<comment type="caution">
    <text evidence="2">The sequence shown here is derived from an EMBL/GenBank/DDBJ whole genome shotgun (WGS) entry which is preliminary data.</text>
</comment>
<feature type="compositionally biased region" description="Polar residues" evidence="1">
    <location>
        <begin position="97"/>
        <end position="110"/>
    </location>
</feature>
<gene>
    <name evidence="2" type="ORF">KVT40_007959</name>
</gene>
<organism evidence="2 3">
    <name type="scientific">Elsinoe batatas</name>
    <dbReference type="NCBI Taxonomy" id="2601811"/>
    <lineage>
        <taxon>Eukaryota</taxon>
        <taxon>Fungi</taxon>
        <taxon>Dikarya</taxon>
        <taxon>Ascomycota</taxon>
        <taxon>Pezizomycotina</taxon>
        <taxon>Dothideomycetes</taxon>
        <taxon>Dothideomycetidae</taxon>
        <taxon>Myriangiales</taxon>
        <taxon>Elsinoaceae</taxon>
        <taxon>Elsinoe</taxon>
    </lineage>
</organism>
<feature type="compositionally biased region" description="Basic and acidic residues" evidence="1">
    <location>
        <begin position="221"/>
        <end position="236"/>
    </location>
</feature>
<name>A0A8K0KUQ2_9PEZI</name>
<evidence type="ECO:0000313" key="3">
    <source>
        <dbReference type="Proteomes" id="UP000809789"/>
    </source>
</evidence>
<evidence type="ECO:0000256" key="1">
    <source>
        <dbReference type="SAM" id="MobiDB-lite"/>
    </source>
</evidence>
<keyword evidence="3" id="KW-1185">Reference proteome</keyword>
<feature type="region of interest" description="Disordered" evidence="1">
    <location>
        <begin position="138"/>
        <end position="247"/>
    </location>
</feature>
<proteinExistence type="predicted"/>
<sequence>MSDPPAVDRSHEIMAQAIFVPLQFDPKAPRRPIPPGMRQHQLAQNIEQHQQRVRHNIAQLALSTPPPCHLSQPSGITKEETDKLAAALDSRVPYRPSKSSTNAPNTSQVRDPSFYPLVLNQELQSLFNDHAKQVKHSILSSHDPTRVQPRPTQLPRPPQTGPDFGSSVLTTRPSLPRSVAVPAQSAAPPAAQMVAHGTPQASTSTFTTTSSSTVAPPPHPADADAAGRRQEADPSVRARRQSMGDVREVERVEGFFAPGQVAGAGAVGGEKRVGGSEVFPERDPRRRRTGQW</sequence>
<accession>A0A8K0KUQ2</accession>
<feature type="compositionally biased region" description="Low complexity" evidence="1">
    <location>
        <begin position="178"/>
        <end position="214"/>
    </location>
</feature>
<feature type="region of interest" description="Disordered" evidence="1">
    <location>
        <begin position="89"/>
        <end position="110"/>
    </location>
</feature>
<dbReference type="EMBL" id="JAESVG020000010">
    <property type="protein sequence ID" value="KAG8622983.1"/>
    <property type="molecule type" value="Genomic_DNA"/>
</dbReference>
<dbReference type="AlphaFoldDB" id="A0A8K0KUQ2"/>
<dbReference type="Proteomes" id="UP000809789">
    <property type="component" value="Unassembled WGS sequence"/>
</dbReference>
<feature type="region of interest" description="Disordered" evidence="1">
    <location>
        <begin position="261"/>
        <end position="292"/>
    </location>
</feature>
<evidence type="ECO:0000313" key="2">
    <source>
        <dbReference type="EMBL" id="KAG8622983.1"/>
    </source>
</evidence>
<protein>
    <submittedName>
        <fullName evidence="2">Uncharacterized protein</fullName>
    </submittedName>
</protein>
<reference evidence="2" key="1">
    <citation type="submission" date="2021-07" db="EMBL/GenBank/DDBJ databases">
        <title>Elsinoe batatas strain:CRI-CJ2 Genome sequencing and assembly.</title>
        <authorList>
            <person name="Huang L."/>
        </authorList>
    </citation>
    <scope>NUCLEOTIDE SEQUENCE</scope>
    <source>
        <strain evidence="2">CRI-CJ2</strain>
    </source>
</reference>
<feature type="compositionally biased region" description="Basic and acidic residues" evidence="1">
    <location>
        <begin position="269"/>
        <end position="284"/>
    </location>
</feature>
<dbReference type="OrthoDB" id="10416108at2759"/>